<keyword evidence="1 4" id="KW-0378">Hydrolase</keyword>
<dbReference type="InterPro" id="IPR050300">
    <property type="entry name" value="GDXG_lipolytic_enzyme"/>
</dbReference>
<dbReference type="OrthoDB" id="9794725at2"/>
<feature type="domain" description="Alpha/beta hydrolase fold-3" evidence="3">
    <location>
        <begin position="55"/>
        <end position="240"/>
    </location>
</feature>
<dbReference type="AlphaFoldDB" id="A0A3A9YZ62"/>
<dbReference type="Proteomes" id="UP000281726">
    <property type="component" value="Unassembled WGS sequence"/>
</dbReference>
<feature type="region of interest" description="Disordered" evidence="2">
    <location>
        <begin position="1"/>
        <end position="41"/>
    </location>
</feature>
<feature type="compositionally biased region" description="Polar residues" evidence="2">
    <location>
        <begin position="1"/>
        <end position="12"/>
    </location>
</feature>
<evidence type="ECO:0000256" key="1">
    <source>
        <dbReference type="ARBA" id="ARBA00022801"/>
    </source>
</evidence>
<dbReference type="Gene3D" id="3.40.50.1820">
    <property type="entry name" value="alpha/beta hydrolase"/>
    <property type="match status" value="1"/>
</dbReference>
<name>A0A3A9YZ62_9ACTN</name>
<evidence type="ECO:0000256" key="2">
    <source>
        <dbReference type="SAM" id="MobiDB-lite"/>
    </source>
</evidence>
<dbReference type="EMBL" id="RBAK01000011">
    <property type="protein sequence ID" value="RKN41452.1"/>
    <property type="molecule type" value="Genomic_DNA"/>
</dbReference>
<proteinExistence type="predicted"/>
<accession>A0A3A9YZ62</accession>
<evidence type="ECO:0000259" key="3">
    <source>
        <dbReference type="Pfam" id="PF07859"/>
    </source>
</evidence>
<dbReference type="PANTHER" id="PTHR48081:SF6">
    <property type="entry name" value="PEPTIDASE S9 PROLYL OLIGOPEPTIDASE CATALYTIC DOMAIN-CONTAINING PROTEIN"/>
    <property type="match status" value="1"/>
</dbReference>
<dbReference type="SUPFAM" id="SSF53474">
    <property type="entry name" value="alpha/beta-Hydrolases"/>
    <property type="match status" value="1"/>
</dbReference>
<evidence type="ECO:0000313" key="5">
    <source>
        <dbReference type="Proteomes" id="UP000281726"/>
    </source>
</evidence>
<protein>
    <submittedName>
        <fullName evidence="4">Alpha/beta hydrolase</fullName>
    </submittedName>
</protein>
<keyword evidence="5" id="KW-1185">Reference proteome</keyword>
<reference evidence="4 5" key="1">
    <citation type="journal article" date="2004" name="Syst. Appl. Microbiol.">
        <title>Cryptoendolithic actinomycetes from antarctic sandstone rock samples: Micromonospora endolithica sp. nov. and two isolates related to Micromonospora coerulea Jensen 1932.</title>
        <authorList>
            <person name="Hirsch P."/>
            <person name="Mevs U."/>
            <person name="Kroppenstedt R.M."/>
            <person name="Schumann P."/>
            <person name="Stackebrandt E."/>
        </authorList>
    </citation>
    <scope>NUCLEOTIDE SEQUENCE [LARGE SCALE GENOMIC DNA]</scope>
    <source>
        <strain evidence="4 5">JCM 12677</strain>
    </source>
</reference>
<organism evidence="4 5">
    <name type="scientific">Micromonospora endolithica</name>
    <dbReference type="NCBI Taxonomy" id="230091"/>
    <lineage>
        <taxon>Bacteria</taxon>
        <taxon>Bacillati</taxon>
        <taxon>Actinomycetota</taxon>
        <taxon>Actinomycetes</taxon>
        <taxon>Micromonosporales</taxon>
        <taxon>Micromonosporaceae</taxon>
        <taxon>Micromonospora</taxon>
    </lineage>
</organism>
<sequence>MTTDPTSTTTARQDAVGADTASVRRDHAAGEPDITSYPADERFPGRRPAVLVLPGGGYRFHTEHEGEGYARWLSGIGLHAFVLRYPLMTDHRFPAPLESGRAALEWIRSGEHGLDVGERVGVVGSSAGGHLAGLLATGTVLSTEQLVALPPRPDFAVLAYSPADLHLLPDEPVQWILDGQMELREELSPARNIDADTCPTFLWATAEDPPGFPNALAYARALFDANIPVELHIYPRGWHGLGLANGVAYGAHGAIHIPHTARWAQACEAWLGAEGFLPAG</sequence>
<gene>
    <name evidence="4" type="ORF">D7223_24245</name>
</gene>
<evidence type="ECO:0000313" key="4">
    <source>
        <dbReference type="EMBL" id="RKN41452.1"/>
    </source>
</evidence>
<dbReference type="RefSeq" id="WP_120730744.1">
    <property type="nucleotide sequence ID" value="NZ_RBAK01000011.1"/>
</dbReference>
<dbReference type="GO" id="GO:0016787">
    <property type="term" value="F:hydrolase activity"/>
    <property type="evidence" value="ECO:0007669"/>
    <property type="project" value="UniProtKB-KW"/>
</dbReference>
<dbReference type="PANTHER" id="PTHR48081">
    <property type="entry name" value="AB HYDROLASE SUPERFAMILY PROTEIN C4A8.06C"/>
    <property type="match status" value="1"/>
</dbReference>
<dbReference type="Pfam" id="PF07859">
    <property type="entry name" value="Abhydrolase_3"/>
    <property type="match status" value="1"/>
</dbReference>
<comment type="caution">
    <text evidence="4">The sequence shown here is derived from an EMBL/GenBank/DDBJ whole genome shotgun (WGS) entry which is preliminary data.</text>
</comment>
<dbReference type="InterPro" id="IPR029058">
    <property type="entry name" value="AB_hydrolase_fold"/>
</dbReference>
<dbReference type="InterPro" id="IPR013094">
    <property type="entry name" value="AB_hydrolase_3"/>
</dbReference>